<dbReference type="AlphaFoldDB" id="A0A179FCV0"/>
<protein>
    <submittedName>
        <fullName evidence="2">Heterokaryon incompatibility protein (HET) domain-containing protein</fullName>
    </submittedName>
</protein>
<dbReference type="OrthoDB" id="3553147at2759"/>
<name>A0A179FCV0_METCM</name>
<dbReference type="Proteomes" id="UP000078397">
    <property type="component" value="Unassembled WGS sequence"/>
</dbReference>
<gene>
    <name evidence="2" type="ORF">VFPPC_08851</name>
</gene>
<evidence type="ECO:0000313" key="2">
    <source>
        <dbReference type="EMBL" id="OAQ62929.1"/>
    </source>
</evidence>
<dbReference type="KEGG" id="pchm:VFPPC_08851"/>
<comment type="caution">
    <text evidence="2">The sequence shown here is derived from an EMBL/GenBank/DDBJ whole genome shotgun (WGS) entry which is preliminary data.</text>
</comment>
<dbReference type="RefSeq" id="XP_018140509.1">
    <property type="nucleotide sequence ID" value="XM_018287484.1"/>
</dbReference>
<organism evidence="2 3">
    <name type="scientific">Pochonia chlamydosporia 170</name>
    <dbReference type="NCBI Taxonomy" id="1380566"/>
    <lineage>
        <taxon>Eukaryota</taxon>
        <taxon>Fungi</taxon>
        <taxon>Dikarya</taxon>
        <taxon>Ascomycota</taxon>
        <taxon>Pezizomycotina</taxon>
        <taxon>Sordariomycetes</taxon>
        <taxon>Hypocreomycetidae</taxon>
        <taxon>Hypocreales</taxon>
        <taxon>Clavicipitaceae</taxon>
        <taxon>Pochonia</taxon>
    </lineage>
</organism>
<dbReference type="PANTHER" id="PTHR24148:SF73">
    <property type="entry name" value="HET DOMAIN PROTEIN (AFU_ORTHOLOGUE AFUA_8G01020)"/>
    <property type="match status" value="1"/>
</dbReference>
<proteinExistence type="predicted"/>
<reference evidence="2 3" key="1">
    <citation type="journal article" date="2016" name="PLoS Pathog.">
        <title>Biosynthesis of antibiotic leucinostatins in bio-control fungus Purpureocillium lilacinum and their inhibition on phytophthora revealed by genome mining.</title>
        <authorList>
            <person name="Wang G."/>
            <person name="Liu Z."/>
            <person name="Lin R."/>
            <person name="Li E."/>
            <person name="Mao Z."/>
            <person name="Ling J."/>
            <person name="Yang Y."/>
            <person name="Yin W.B."/>
            <person name="Xie B."/>
        </authorList>
    </citation>
    <scope>NUCLEOTIDE SEQUENCE [LARGE SCALE GENOMIC DNA]</scope>
    <source>
        <strain evidence="2">170</strain>
    </source>
</reference>
<dbReference type="PANTHER" id="PTHR24148">
    <property type="entry name" value="ANKYRIN REPEAT DOMAIN-CONTAINING PROTEIN 39 HOMOLOG-RELATED"/>
    <property type="match status" value="1"/>
</dbReference>
<sequence length="659" mass="74583">MATFQHIPLCENGESGFPSRLVQLLPGSFDDDIQVELLQVYFRNDHSKIPKYEALSYVWGDPAPTQPRIRASQASDASHKEPQYLTVRENLWCALKHLRHADEKRLLWIDAICIDQENATEKSHQVAHMGFIFKQASRVVIWFGPAAPETRGCMSMFRRLSSVATYDVQKDILAFSHPDGSMQPHPAPHVAFTRNDLEALIQTLSCTWFERVWTLQEVGLTDPGKAIIQWGPESLPFHSFQTVMMAYQGYFINQDKWPTFLKEKWATRRALAMIFNMAWFYEGISFTELMNVIRYRECHDPRDRIYAALNISRTDLGVVPDYSPEHTAAELYTQVCIEQLEQGNDMLSACQWPNGMDGLPSWVPNWHSKRMEQTIFVGGNMGLLSNEYRHGNDAELICWGCQFAEITDSIDLGLTAQSTDEYVCLAIEKLVRWIWPQGIMPGALLMTTTRVLLAEAISDFCWPPGGDLPYPTLRDAMQTLYRAQLGKLSGGISPLIARNIRERSSGRVFVKTSSNELGLALNTTRVGDHLYAVPGCRLPLVLRPVSSTASAERMDQGKHDMKYRVIGTAFIDGQNMGESLLGTLGRVREIWMFLEGGFGYGEAGATEQPLRLDPRIAKLYLELRGEEASEEMDLSEVYSRITPDVLRENGARLKQITLV</sequence>
<dbReference type="Pfam" id="PF06985">
    <property type="entry name" value="HET"/>
    <property type="match status" value="1"/>
</dbReference>
<dbReference type="InterPro" id="IPR010730">
    <property type="entry name" value="HET"/>
</dbReference>
<accession>A0A179FCV0</accession>
<keyword evidence="3" id="KW-1185">Reference proteome</keyword>
<dbReference type="EMBL" id="LSBJ02000006">
    <property type="protein sequence ID" value="OAQ62929.1"/>
    <property type="molecule type" value="Genomic_DNA"/>
</dbReference>
<dbReference type="GeneID" id="28851478"/>
<dbReference type="STRING" id="1380566.A0A179FCV0"/>
<dbReference type="InterPro" id="IPR052895">
    <property type="entry name" value="HetReg/Transcr_Mod"/>
</dbReference>
<evidence type="ECO:0000259" key="1">
    <source>
        <dbReference type="Pfam" id="PF06985"/>
    </source>
</evidence>
<evidence type="ECO:0000313" key="3">
    <source>
        <dbReference type="Proteomes" id="UP000078397"/>
    </source>
</evidence>
<feature type="domain" description="Heterokaryon incompatibility" evidence="1">
    <location>
        <begin position="52"/>
        <end position="217"/>
    </location>
</feature>